<organism evidence="7 8">
    <name type="scientific">Anolis carolinensis</name>
    <name type="common">Green anole</name>
    <name type="synonym">American chameleon</name>
    <dbReference type="NCBI Taxonomy" id="28377"/>
    <lineage>
        <taxon>Eukaryota</taxon>
        <taxon>Metazoa</taxon>
        <taxon>Chordata</taxon>
        <taxon>Craniata</taxon>
        <taxon>Vertebrata</taxon>
        <taxon>Euteleostomi</taxon>
        <taxon>Lepidosauria</taxon>
        <taxon>Squamata</taxon>
        <taxon>Bifurcata</taxon>
        <taxon>Unidentata</taxon>
        <taxon>Episquamata</taxon>
        <taxon>Toxicofera</taxon>
        <taxon>Iguania</taxon>
        <taxon>Dactyloidae</taxon>
        <taxon>Anolis</taxon>
    </lineage>
</organism>
<dbReference type="Pfam" id="PF12894">
    <property type="entry name" value="ANAPC4_WD40"/>
    <property type="match status" value="1"/>
</dbReference>
<evidence type="ECO:0000256" key="3">
    <source>
        <dbReference type="ARBA" id="ARBA00022737"/>
    </source>
</evidence>
<evidence type="ECO:0000259" key="6">
    <source>
        <dbReference type="Pfam" id="PF12894"/>
    </source>
</evidence>
<dbReference type="PANTHER" id="PTHR13720">
    <property type="entry name" value="WD-40 REPEAT PROTEIN"/>
    <property type="match status" value="1"/>
</dbReference>
<dbReference type="SUPFAM" id="SSF50998">
    <property type="entry name" value="Quinoprotein alcohol dehydrogenase-like"/>
    <property type="match status" value="1"/>
</dbReference>
<dbReference type="InterPro" id="IPR050630">
    <property type="entry name" value="WD_repeat_EMAP"/>
</dbReference>
<evidence type="ECO:0000256" key="4">
    <source>
        <dbReference type="ARBA" id="ARBA00023273"/>
    </source>
</evidence>
<dbReference type="InterPro" id="IPR001680">
    <property type="entry name" value="WD40_rpt"/>
</dbReference>
<dbReference type="InterPro" id="IPR015943">
    <property type="entry name" value="WD40/YVTN_repeat-like_dom_sf"/>
</dbReference>
<accession>H9GHL7</accession>
<comment type="subcellular location">
    <subcellularLocation>
        <location evidence="1">Cell projection</location>
        <location evidence="1">Cilium</location>
    </subcellularLocation>
</comment>
<dbReference type="GO" id="GO:0030317">
    <property type="term" value="P:flagellated sperm motility"/>
    <property type="evidence" value="ECO:0007669"/>
    <property type="project" value="Ensembl"/>
</dbReference>
<dbReference type="InParanoid" id="H9GHL7"/>
<evidence type="ECO:0000313" key="8">
    <source>
        <dbReference type="Proteomes" id="UP000001646"/>
    </source>
</evidence>
<keyword evidence="2" id="KW-0853">WD repeat</keyword>
<dbReference type="GO" id="GO:0036126">
    <property type="term" value="C:sperm flagellum"/>
    <property type="evidence" value="ECO:0000318"/>
    <property type="project" value="GO_Central"/>
</dbReference>
<sequence>MSSYIYMNIYIAWKYYRGIAHTHIFFLLQSLSWVFGYDNKLPVFNLLDDDRRVILYVAGHTAVIHDIFGNKQYLLQGHSSCVSCICVSEDKRWIVTADRSPESLIIIWDGYSAVPVHTIFDSHPGGGVSAVAISHNSLFVATVGAEEVQVKQHYVAFSSRDHNELVSNSETQVIFYIWVRWSTTLSIRGSGRPDLTFDRSVGLFSQSLFHFSTPQAITGTMEGKMALWGPIAPPSKDPALNVKPYNMKVIKLVHLQREGISVLAVTDGNFVTCDTKGRVKFYDGDLQLVHWYSNLKVGPIRSISFNRNPPCPVDVSKYPMSCTLTGAPFVLRNFILSTSNSLVVHIKPEGLKISKCLEEPKDVVHAIACHPSKPLMAKGSLCGLLKVWHYKLDKYLVSRIFKSESIQALCYNHNGCLLAVGFASGAIRLLDSISLENDHPEPMKFSKGPITIMTFSHKSQYFATAVSISNHNLMLLCVGLQVLPVDGNPHKSCTVICHPTGASNLACSYDGCHLFTAGSHDFTVMKWDVNLNALEAVVFLGGKDLIPYYNLLEGGREGLFFKELEDYFYYAQLIHQGINTMEPRKVSTHIPLEQIPFVMQAMGFFPTEDEIENMLNEVKFSEYLETGKQVTSINLGDFIKLYINHRPAFGLSRNEINHAFQILGYEDEDGEPTINRDDLLLLLQNTGEHFTETELAECLTTLLGVNPEGGRGEVGTYDPTGTSTPGVLKLFKWRANSQSLRLLGGRTRMK</sequence>
<dbReference type="SMART" id="SM00320">
    <property type="entry name" value="WD40"/>
    <property type="match status" value="6"/>
</dbReference>
<dbReference type="PANTHER" id="PTHR13720:SF13">
    <property type="entry name" value="CILIA- AND FLAGELLA-ASSOCIATED PROTEIN 251"/>
    <property type="match status" value="1"/>
</dbReference>
<dbReference type="Pfam" id="PF00400">
    <property type="entry name" value="WD40"/>
    <property type="match status" value="2"/>
</dbReference>
<dbReference type="eggNOG" id="ENOG502QQ05">
    <property type="taxonomic scope" value="Eukaryota"/>
</dbReference>
<reference evidence="7" key="3">
    <citation type="submission" date="2025-09" db="UniProtKB">
        <authorList>
            <consortium name="Ensembl"/>
        </authorList>
    </citation>
    <scope>IDENTIFICATION</scope>
</reference>
<dbReference type="Gene3D" id="1.10.238.10">
    <property type="entry name" value="EF-hand"/>
    <property type="match status" value="1"/>
</dbReference>
<evidence type="ECO:0000256" key="1">
    <source>
        <dbReference type="ARBA" id="ARBA00004138"/>
    </source>
</evidence>
<gene>
    <name evidence="7" type="primary">CFAP251</name>
</gene>
<dbReference type="Proteomes" id="UP000001646">
    <property type="component" value="Unplaced"/>
</dbReference>
<evidence type="ECO:0000256" key="5">
    <source>
        <dbReference type="ARBA" id="ARBA00040994"/>
    </source>
</evidence>
<dbReference type="InterPro" id="IPR024977">
    <property type="entry name" value="Apc4-like_WD40_dom"/>
</dbReference>
<dbReference type="InterPro" id="IPR011992">
    <property type="entry name" value="EF-hand-dom_pair"/>
</dbReference>
<dbReference type="SUPFAM" id="SSF47473">
    <property type="entry name" value="EF-hand"/>
    <property type="match status" value="1"/>
</dbReference>
<dbReference type="Bgee" id="ENSACAG00000011408">
    <property type="expression patterns" value="Expressed in brain and 10 other cell types or tissues"/>
</dbReference>
<evidence type="ECO:0000313" key="7">
    <source>
        <dbReference type="Ensembl" id="ENSACAP00000011209.4"/>
    </source>
</evidence>
<proteinExistence type="predicted"/>
<dbReference type="STRING" id="28377.ENSACAP00000011209"/>
<keyword evidence="8" id="KW-1185">Reference proteome</keyword>
<dbReference type="HOGENOM" id="CLU_007087_1_0_1"/>
<reference evidence="7" key="2">
    <citation type="submission" date="2025-08" db="UniProtKB">
        <authorList>
            <consortium name="Ensembl"/>
        </authorList>
    </citation>
    <scope>IDENTIFICATION</scope>
</reference>
<dbReference type="Gene3D" id="2.130.10.10">
    <property type="entry name" value="YVTN repeat-like/Quinoprotein amine dehydrogenase"/>
    <property type="match status" value="2"/>
</dbReference>
<dbReference type="Ensembl" id="ENSACAT00000011445.4">
    <property type="protein sequence ID" value="ENSACAP00000011209.4"/>
    <property type="gene ID" value="ENSACAG00000011408.4"/>
</dbReference>
<dbReference type="InterPro" id="IPR011047">
    <property type="entry name" value="Quinoprotein_ADH-like_sf"/>
</dbReference>
<dbReference type="GeneTree" id="ENSGT00390000013370"/>
<dbReference type="AlphaFoldDB" id="H9GHL7"/>
<evidence type="ECO:0000256" key="2">
    <source>
        <dbReference type="ARBA" id="ARBA00022574"/>
    </source>
</evidence>
<name>H9GHL7_ANOCA</name>
<feature type="domain" description="Anaphase-promoting complex subunit 4-like WD40" evidence="6">
    <location>
        <begin position="398"/>
        <end position="455"/>
    </location>
</feature>
<reference evidence="7" key="1">
    <citation type="submission" date="2009-12" db="EMBL/GenBank/DDBJ databases">
        <title>The Genome Sequence of Anolis carolinensis (Green Anole Lizard).</title>
        <authorList>
            <consortium name="The Genome Sequencing Platform"/>
            <person name="Di Palma F."/>
            <person name="Alfoldi J."/>
            <person name="Heiman D."/>
            <person name="Young S."/>
            <person name="Grabherr M."/>
            <person name="Johnson J."/>
            <person name="Lander E.S."/>
            <person name="Lindblad-Toh K."/>
        </authorList>
    </citation>
    <scope>NUCLEOTIDE SEQUENCE [LARGE SCALE GENOMIC DNA]</scope>
    <source>
        <strain evidence="7">JBL SC #1</strain>
    </source>
</reference>
<keyword evidence="4" id="KW-0966">Cell projection</keyword>
<keyword evidence="3" id="KW-0677">Repeat</keyword>
<protein>
    <recommendedName>
        <fullName evidence="5">Cilia- and flagella-associated protein 251</fullName>
    </recommendedName>
</protein>